<evidence type="ECO:0000313" key="3">
    <source>
        <dbReference type="Proteomes" id="UP000054270"/>
    </source>
</evidence>
<proteinExistence type="predicted"/>
<dbReference type="OrthoDB" id="10252740at2759"/>
<gene>
    <name evidence="2" type="ORF">HYPSUDRAFT_187988</name>
</gene>
<protein>
    <recommendedName>
        <fullName evidence="1">Piwi domain-containing protein</fullName>
    </recommendedName>
</protein>
<dbReference type="Pfam" id="PF08699">
    <property type="entry name" value="ArgoL1"/>
    <property type="match status" value="1"/>
</dbReference>
<keyword evidence="3" id="KW-1185">Reference proteome</keyword>
<dbReference type="EMBL" id="KN817561">
    <property type="protein sequence ID" value="KJA21084.1"/>
    <property type="molecule type" value="Genomic_DNA"/>
</dbReference>
<dbReference type="InterPro" id="IPR032473">
    <property type="entry name" value="Argonaute_Mid_dom"/>
</dbReference>
<dbReference type="STRING" id="945553.A0A0D2NQM6"/>
<dbReference type="OMA" id="HPDRIDW"/>
<dbReference type="InterPro" id="IPR036397">
    <property type="entry name" value="RNaseH_sf"/>
</dbReference>
<dbReference type="SMART" id="SM00950">
    <property type="entry name" value="Piwi"/>
    <property type="match status" value="1"/>
</dbReference>
<organism evidence="2 3">
    <name type="scientific">Hypholoma sublateritium (strain FD-334 SS-4)</name>
    <dbReference type="NCBI Taxonomy" id="945553"/>
    <lineage>
        <taxon>Eukaryota</taxon>
        <taxon>Fungi</taxon>
        <taxon>Dikarya</taxon>
        <taxon>Basidiomycota</taxon>
        <taxon>Agaricomycotina</taxon>
        <taxon>Agaricomycetes</taxon>
        <taxon>Agaricomycetidae</taxon>
        <taxon>Agaricales</taxon>
        <taxon>Agaricineae</taxon>
        <taxon>Strophariaceae</taxon>
        <taxon>Hypholoma</taxon>
    </lineage>
</organism>
<evidence type="ECO:0000313" key="2">
    <source>
        <dbReference type="EMBL" id="KJA21084.1"/>
    </source>
</evidence>
<sequence length="854" mass="95294">MSQPIPFTVLTNSFAITRVPTKVYYMYDIAFSPPVKEGQKRNQLLHHLQTTVKPATFNPRLVYDGNAIAYSPGRINLSGSSGATFCIMLGKNDEQSPLARGAVQIRITLTSSEAIRPADVSDTTVDRRITQRSVTATNLMQLIVRQGPNQNNTNNGRAYFTGSDRLVINGAGIELWGGIYQSVRPTLGRMILTVDTSTAAVYQSGQLIDVMLDFLGYRNVQDLQLAENHPNYKKLEKFLKKLRIKVLSGTGGQRSRIKSIRGIVPAGGNYTFYKESEGEEVTVAQHFHRAYNLRMQYPKIIGISLSGRKDSGADIVPAEYCTVERGQLYRHKIPESVTPAMVKFATLRPRERLNKIIAGASHYNRSEFVVESEMRVDTNPMELRATILAEQRIMYGNRVTMNVNNGAWNVLKKQLYVAASIESWAMVNFCGDKFRMSICEGFMNELWKCCSELGVAPPHGVYNVIGHNVRQACISHCYQLDGVMQEIFKKTQNPELVAKVNLMIILPQNAAPIRTEVKRWGDIEHGIATFCVREGKVAGAKNQYFNNVALKLNPRNGGTNSRGVSPAMEMLKNEPFIIMGADVGHPGPGVQKPSVTSLVYSHDTNATQYVALSGVQAPRTEIIADLRQYVRNAVDTWGAKNQTAPVRIFFFRDGVSEGEFAKVAQEEIKEIKGAVDDVWELRKLKAKKPLLTFIVVGKRHHAVFFPKPGDERHSDKTGNCRAGSVFDSDEITHPALDDFYLQSHSAIIGTCRSSHYIVLLNENRDRFPLPAIQELAYTLCHNYAKATRSVSIPAPVYYADLVCARGPFHIDPNATLNFDDGMSASSGQTTFDLASWKSAYLPINRRLEKTMYFL</sequence>
<feature type="domain" description="Piwi" evidence="1">
    <location>
        <begin position="501"/>
        <end position="802"/>
    </location>
</feature>
<dbReference type="CDD" id="cd02846">
    <property type="entry name" value="PAZ_argonaute_like"/>
    <property type="match status" value="1"/>
</dbReference>
<dbReference type="Gene3D" id="3.30.420.10">
    <property type="entry name" value="Ribonuclease H-like superfamily/Ribonuclease H"/>
    <property type="match status" value="1"/>
</dbReference>
<dbReference type="Proteomes" id="UP000054270">
    <property type="component" value="Unassembled WGS sequence"/>
</dbReference>
<dbReference type="PROSITE" id="PS50822">
    <property type="entry name" value="PIWI"/>
    <property type="match status" value="1"/>
</dbReference>
<dbReference type="Gene3D" id="2.170.260.10">
    <property type="entry name" value="paz domain"/>
    <property type="match status" value="1"/>
</dbReference>
<dbReference type="Pfam" id="PF16486">
    <property type="entry name" value="ArgoN"/>
    <property type="match status" value="1"/>
</dbReference>
<dbReference type="InterPro" id="IPR014811">
    <property type="entry name" value="ArgoL1"/>
</dbReference>
<dbReference type="PANTHER" id="PTHR22891">
    <property type="entry name" value="EUKARYOTIC TRANSLATION INITIATION FACTOR 2C"/>
    <property type="match status" value="1"/>
</dbReference>
<reference evidence="3" key="1">
    <citation type="submission" date="2014-04" db="EMBL/GenBank/DDBJ databases">
        <title>Evolutionary Origins and Diversification of the Mycorrhizal Mutualists.</title>
        <authorList>
            <consortium name="DOE Joint Genome Institute"/>
            <consortium name="Mycorrhizal Genomics Consortium"/>
            <person name="Kohler A."/>
            <person name="Kuo A."/>
            <person name="Nagy L.G."/>
            <person name="Floudas D."/>
            <person name="Copeland A."/>
            <person name="Barry K.W."/>
            <person name="Cichocki N."/>
            <person name="Veneault-Fourrey C."/>
            <person name="LaButti K."/>
            <person name="Lindquist E.A."/>
            <person name="Lipzen A."/>
            <person name="Lundell T."/>
            <person name="Morin E."/>
            <person name="Murat C."/>
            <person name="Riley R."/>
            <person name="Ohm R."/>
            <person name="Sun H."/>
            <person name="Tunlid A."/>
            <person name="Henrissat B."/>
            <person name="Grigoriev I.V."/>
            <person name="Hibbett D.S."/>
            <person name="Martin F."/>
        </authorList>
    </citation>
    <scope>NUCLEOTIDE SEQUENCE [LARGE SCALE GENOMIC DNA]</scope>
    <source>
        <strain evidence="3">FD-334 SS-4</strain>
    </source>
</reference>
<dbReference type="InterPro" id="IPR036085">
    <property type="entry name" value="PAZ_dom_sf"/>
</dbReference>
<dbReference type="Pfam" id="PF16487">
    <property type="entry name" value="ArgoMid"/>
    <property type="match status" value="1"/>
</dbReference>
<name>A0A0D2NQM6_HYPSF</name>
<dbReference type="SUPFAM" id="SSF53098">
    <property type="entry name" value="Ribonuclease H-like"/>
    <property type="match status" value="1"/>
</dbReference>
<accession>A0A0D2NQM6</accession>
<evidence type="ECO:0000259" key="1">
    <source>
        <dbReference type="PROSITE" id="PS50822"/>
    </source>
</evidence>
<dbReference type="Pfam" id="PF02171">
    <property type="entry name" value="Piwi"/>
    <property type="match status" value="1"/>
</dbReference>
<dbReference type="InterPro" id="IPR003165">
    <property type="entry name" value="Piwi"/>
</dbReference>
<dbReference type="GO" id="GO:0003676">
    <property type="term" value="F:nucleic acid binding"/>
    <property type="evidence" value="ECO:0007669"/>
    <property type="project" value="InterPro"/>
</dbReference>
<dbReference type="InterPro" id="IPR032474">
    <property type="entry name" value="Argonaute_N"/>
</dbReference>
<dbReference type="SMART" id="SM01163">
    <property type="entry name" value="DUF1785"/>
    <property type="match status" value="1"/>
</dbReference>
<dbReference type="SUPFAM" id="SSF101690">
    <property type="entry name" value="PAZ domain"/>
    <property type="match status" value="1"/>
</dbReference>
<dbReference type="Gene3D" id="3.40.50.2300">
    <property type="match status" value="1"/>
</dbReference>
<dbReference type="InterPro" id="IPR012337">
    <property type="entry name" value="RNaseH-like_sf"/>
</dbReference>
<dbReference type="AlphaFoldDB" id="A0A0D2NQM6"/>